<dbReference type="Pfam" id="PF01144">
    <property type="entry name" value="CoA_trans"/>
    <property type="match status" value="1"/>
</dbReference>
<reference evidence="2" key="1">
    <citation type="submission" date="2015-08" db="EMBL/GenBank/DDBJ databases">
        <title>Complete Genome Sequence of Azospirillum thiophilum BV-S.</title>
        <authorList>
            <person name="Fomenkov A."/>
            <person name="Vincze T."/>
            <person name="Grabovich M."/>
            <person name="Dubinina G."/>
            <person name="Orlova M."/>
            <person name="Belousova E."/>
            <person name="Roberts R.J."/>
        </authorList>
    </citation>
    <scope>NUCLEOTIDE SEQUENCE [LARGE SCALE GENOMIC DNA]</scope>
    <source>
        <strain evidence="2">BV-S</strain>
    </source>
</reference>
<gene>
    <name evidence="1" type="ORF">AL072_23790</name>
</gene>
<dbReference type="Proteomes" id="UP000069935">
    <property type="component" value="Chromosome 4"/>
</dbReference>
<dbReference type="KEGG" id="ati:AL072_23790"/>
<evidence type="ECO:0000313" key="1">
    <source>
        <dbReference type="EMBL" id="ALG74041.1"/>
    </source>
</evidence>
<dbReference type="SUPFAM" id="SSF100950">
    <property type="entry name" value="NagB/RpiA/CoA transferase-like"/>
    <property type="match status" value="1"/>
</dbReference>
<dbReference type="PANTHER" id="PTHR43293">
    <property type="entry name" value="ACETATE COA-TRANSFERASE YDIF"/>
    <property type="match status" value="1"/>
</dbReference>
<dbReference type="PANTHER" id="PTHR43293:SF3">
    <property type="entry name" value="CHOLESTEROL RING-CLEAVING HYDROLASE IPDB SUBUNIT"/>
    <property type="match status" value="1"/>
</dbReference>
<reference evidence="1 2" key="2">
    <citation type="journal article" date="2016" name="Genome Announc.">
        <title>Complete Genome Sequence of a Strain of Azospirillum thiophilum Isolated from a Sulfide Spring.</title>
        <authorList>
            <person name="Fomenkov A."/>
            <person name="Vincze T."/>
            <person name="Grabovich M."/>
            <person name="Anton B.P."/>
            <person name="Dubinina G."/>
            <person name="Orlova M."/>
            <person name="Belousova E."/>
            <person name="Roberts R.J."/>
        </authorList>
    </citation>
    <scope>NUCLEOTIDE SEQUENCE [LARGE SCALE GENOMIC DNA]</scope>
    <source>
        <strain evidence="1 2">BV-S</strain>
    </source>
</reference>
<dbReference type="Gene3D" id="3.40.1080.10">
    <property type="entry name" value="Glutaconate Coenzyme A-transferase"/>
    <property type="match status" value="1"/>
</dbReference>
<protein>
    <submittedName>
        <fullName evidence="1">3-oxoadipate:succinyl-CoA transferase</fullName>
    </submittedName>
</protein>
<accession>A0AAC8W321</accession>
<name>A0AAC8W321_9PROT</name>
<organism evidence="1 2">
    <name type="scientific">Azospirillum thiophilum</name>
    <dbReference type="NCBI Taxonomy" id="528244"/>
    <lineage>
        <taxon>Bacteria</taxon>
        <taxon>Pseudomonadati</taxon>
        <taxon>Pseudomonadota</taxon>
        <taxon>Alphaproteobacteria</taxon>
        <taxon>Rhodospirillales</taxon>
        <taxon>Azospirillaceae</taxon>
        <taxon>Azospirillum</taxon>
    </lineage>
</organism>
<evidence type="ECO:0000313" key="2">
    <source>
        <dbReference type="Proteomes" id="UP000069935"/>
    </source>
</evidence>
<proteinExistence type="predicted"/>
<dbReference type="RefSeq" id="WP_045583642.1">
    <property type="nucleotide sequence ID" value="NZ_CP012404.1"/>
</dbReference>
<dbReference type="SMART" id="SM00882">
    <property type="entry name" value="CoA_trans"/>
    <property type="match status" value="1"/>
</dbReference>
<dbReference type="AlphaFoldDB" id="A0AAC8W321"/>
<dbReference type="InterPro" id="IPR037171">
    <property type="entry name" value="NagB/RpiA_transferase-like"/>
</dbReference>
<sequence length="276" mass="28111">MSAETTTETTAETAGFTATEIMTVAASRLLKNGTVCFVGIGLPSTAANLARLTHAPDVVLIYESGPIGAKPTVLPLSIGDGELAETADTVVGTPEIFRYWLQGGRIDVGFLGAAQVDRFANINTTIIGPYDAPKVRLPGAGGAPEIASQAKEVFIVLKQSPKAFVAKLPFVTSAGHLDGGDARARAGIPGAGPTAVITDLGILTPDPVTRELTLTGIHPGVTVEQVTAATGWDLKISPDLKTTAIPEAGTLAALRGLLARTAAAHGISQGQTGGEG</sequence>
<keyword evidence="1" id="KW-0808">Transferase</keyword>
<keyword evidence="2" id="KW-1185">Reference proteome</keyword>
<dbReference type="InterPro" id="IPR004165">
    <property type="entry name" value="CoA_trans_fam_I"/>
</dbReference>
<dbReference type="GO" id="GO:0008410">
    <property type="term" value="F:CoA-transferase activity"/>
    <property type="evidence" value="ECO:0007669"/>
    <property type="project" value="InterPro"/>
</dbReference>
<dbReference type="EMBL" id="CP012404">
    <property type="protein sequence ID" value="ALG74041.1"/>
    <property type="molecule type" value="Genomic_DNA"/>
</dbReference>